<dbReference type="AlphaFoldDB" id="A0AAW5ENI0"/>
<dbReference type="PANTHER" id="PTHR11963:SF20">
    <property type="entry name" value="PEPTIDASE B"/>
    <property type="match status" value="1"/>
</dbReference>
<comment type="caution">
    <text evidence="7">The sequence shown here is derived from an EMBL/GenBank/DDBJ whole genome shotgun (WGS) entry which is preliminary data.</text>
</comment>
<dbReference type="PRINTS" id="PR00481">
    <property type="entry name" value="LAMNOPPTDASE"/>
</dbReference>
<evidence type="ECO:0000256" key="4">
    <source>
        <dbReference type="ARBA" id="ARBA00022801"/>
    </source>
</evidence>
<dbReference type="RefSeq" id="WP_247065765.1">
    <property type="nucleotide sequence ID" value="NZ_CP094848.1"/>
</dbReference>
<dbReference type="InterPro" id="IPR000819">
    <property type="entry name" value="Peptidase_M17_C"/>
</dbReference>
<sequence>MTLDDFPCLLRQSAADDLPVRVVHAVRPAQVPHLAALIGAPAAAFVHDAGFGATHGQVLLLPGEKGVDSALLGLGDGQEGGACDPFVSGVLPARLPAGAWRVLAPTDVAADDIVLGFCLGAYRMPAFGRARSEGTAAARLVVTEQAIGAAQVAACMCQARDLINTPPNLMGPADLAHVAQDTLLPLGAQVRVITGDALQAAYPTVAHVGMGSDRPACVVVAEWRGSTADANAPLLSLAGKGVCFDTGGYDIKPASSMLRMKKDMGGAALMLALARLVMLRDLPLRLELRLGCVENSVSGHAMRPSDVIVTRSGQTVEVGNTDAEGRLVLCDLLSEACDSAPDLLLDAATLTGAARVALGPDLPALFSNDDAVAAHLLAAGDMCADPMWRLPLWNGYREWLRSSVADMNNISSRPMAGAVTAALFLRNFVKTDVRWAHIDTYGWNDSERPGRPEGGESLCLRAAYGGILKIFNFEDRIGH</sequence>
<accession>A0AAW5ENI0</accession>
<dbReference type="Pfam" id="PF00883">
    <property type="entry name" value="Peptidase_M17"/>
    <property type="match status" value="1"/>
</dbReference>
<protein>
    <submittedName>
        <fullName evidence="7">Leucyl aminopeptidase family protein</fullName>
    </submittedName>
</protein>
<gene>
    <name evidence="7" type="ORF">K1W68_00080</name>
</gene>
<keyword evidence="2 7" id="KW-0031">Aminopeptidase</keyword>
<evidence type="ECO:0000259" key="6">
    <source>
        <dbReference type="PROSITE" id="PS00631"/>
    </source>
</evidence>
<keyword evidence="4" id="KW-0378">Hydrolase</keyword>
<dbReference type="Proteomes" id="UP001202887">
    <property type="component" value="Unassembled WGS sequence"/>
</dbReference>
<feature type="domain" description="Cytosol aminopeptidase" evidence="6">
    <location>
        <begin position="320"/>
        <end position="327"/>
    </location>
</feature>
<evidence type="ECO:0000256" key="2">
    <source>
        <dbReference type="ARBA" id="ARBA00022438"/>
    </source>
</evidence>
<dbReference type="Pfam" id="PF21337">
    <property type="entry name" value="Peptidase_M17_N_1"/>
    <property type="match status" value="1"/>
</dbReference>
<dbReference type="Gene3D" id="3.40.630.10">
    <property type="entry name" value="Zn peptidases"/>
    <property type="match status" value="1"/>
</dbReference>
<dbReference type="Gene3D" id="3.40.220.10">
    <property type="entry name" value="Leucine Aminopeptidase, subunit E, domain 1"/>
    <property type="match status" value="1"/>
</dbReference>
<evidence type="ECO:0000256" key="3">
    <source>
        <dbReference type="ARBA" id="ARBA00022670"/>
    </source>
</evidence>
<name>A0AAW5ENI0_NOVHA</name>
<dbReference type="GO" id="GO:0070006">
    <property type="term" value="F:metalloaminopeptidase activity"/>
    <property type="evidence" value="ECO:0007669"/>
    <property type="project" value="InterPro"/>
</dbReference>
<reference evidence="7" key="1">
    <citation type="journal article" date="2021" name="Polymers (Basel)">
        <title>Highly Stretchable Bacterial Cellulose Produced by Komagataeibacter hansenii SI1.</title>
        <authorList>
            <person name="Cielecka I."/>
            <person name="Ryngajllo M."/>
            <person name="Maniukiewicz W."/>
            <person name="Bielecki S."/>
        </authorList>
    </citation>
    <scope>NUCLEOTIDE SEQUENCE</scope>
    <source>
        <strain evidence="7">SI1</strain>
    </source>
</reference>
<dbReference type="InterPro" id="IPR048816">
    <property type="entry name" value="Peptidase_M17_N_1"/>
</dbReference>
<keyword evidence="3" id="KW-0645">Protease</keyword>
<evidence type="ECO:0000313" key="7">
    <source>
        <dbReference type="EMBL" id="MCJ8352403.1"/>
    </source>
</evidence>
<dbReference type="CDD" id="cd00433">
    <property type="entry name" value="Peptidase_M17"/>
    <property type="match status" value="1"/>
</dbReference>
<dbReference type="GO" id="GO:0030145">
    <property type="term" value="F:manganese ion binding"/>
    <property type="evidence" value="ECO:0007669"/>
    <property type="project" value="InterPro"/>
</dbReference>
<dbReference type="PANTHER" id="PTHR11963">
    <property type="entry name" value="LEUCINE AMINOPEPTIDASE-RELATED"/>
    <property type="match status" value="1"/>
</dbReference>
<evidence type="ECO:0000256" key="1">
    <source>
        <dbReference type="ARBA" id="ARBA00009528"/>
    </source>
</evidence>
<proteinExistence type="inferred from homology"/>
<dbReference type="GO" id="GO:0005737">
    <property type="term" value="C:cytoplasm"/>
    <property type="evidence" value="ECO:0007669"/>
    <property type="project" value="InterPro"/>
</dbReference>
<dbReference type="GO" id="GO:0006508">
    <property type="term" value="P:proteolysis"/>
    <property type="evidence" value="ECO:0007669"/>
    <property type="project" value="UniProtKB-KW"/>
</dbReference>
<keyword evidence="5" id="KW-0464">Manganese</keyword>
<dbReference type="SUPFAM" id="SSF53187">
    <property type="entry name" value="Zn-dependent exopeptidases"/>
    <property type="match status" value="1"/>
</dbReference>
<dbReference type="InterPro" id="IPR011356">
    <property type="entry name" value="Leucine_aapep/pepB"/>
</dbReference>
<dbReference type="InterPro" id="IPR043472">
    <property type="entry name" value="Macro_dom-like"/>
</dbReference>
<reference evidence="7" key="2">
    <citation type="submission" date="2022-03" db="EMBL/GenBank/DDBJ databases">
        <authorList>
            <person name="Ryngajllo M."/>
            <person name="Jacek P."/>
            <person name="Kubiak K."/>
        </authorList>
    </citation>
    <scope>NUCLEOTIDE SEQUENCE</scope>
    <source>
        <strain evidence="7">SI1</strain>
    </source>
</reference>
<organism evidence="7 8">
    <name type="scientific">Novacetimonas hansenii</name>
    <name type="common">Komagataeibacter hansenii</name>
    <dbReference type="NCBI Taxonomy" id="436"/>
    <lineage>
        <taxon>Bacteria</taxon>
        <taxon>Pseudomonadati</taxon>
        <taxon>Pseudomonadota</taxon>
        <taxon>Alphaproteobacteria</taxon>
        <taxon>Acetobacterales</taxon>
        <taxon>Acetobacteraceae</taxon>
        <taxon>Novacetimonas</taxon>
    </lineage>
</organism>
<dbReference type="EMBL" id="JAIBCX010000001">
    <property type="protein sequence ID" value="MCJ8352403.1"/>
    <property type="molecule type" value="Genomic_DNA"/>
</dbReference>
<dbReference type="PROSITE" id="PS00631">
    <property type="entry name" value="CYTOSOL_AP"/>
    <property type="match status" value="1"/>
</dbReference>
<comment type="similarity">
    <text evidence="1">Belongs to the peptidase M17 family.</text>
</comment>
<evidence type="ECO:0000256" key="5">
    <source>
        <dbReference type="ARBA" id="ARBA00023211"/>
    </source>
</evidence>
<evidence type="ECO:0000313" key="8">
    <source>
        <dbReference type="Proteomes" id="UP001202887"/>
    </source>
</evidence>